<evidence type="ECO:0000313" key="1">
    <source>
        <dbReference type="EMBL" id="ABF48522.1"/>
    </source>
</evidence>
<accession>Q1AGW6</accession>
<organism evidence="1 2">
    <name type="scientific">Trichoplax adhaerens</name>
    <name type="common">Trichoplax reptans</name>
    <dbReference type="NCBI Taxonomy" id="10228"/>
    <lineage>
        <taxon>Eukaryota</taxon>
        <taxon>Metazoa</taxon>
        <taxon>Placozoa</taxon>
        <taxon>Uniplacotomia</taxon>
        <taxon>Trichoplacea</taxon>
        <taxon>Trichoplacidae</taxon>
        <taxon>Trichoplax</taxon>
    </lineage>
</organism>
<evidence type="ECO:0000313" key="2">
    <source>
        <dbReference type="Proteomes" id="UP000009022"/>
    </source>
</evidence>
<gene>
    <name evidence="1" type="primary">ORF175</name>
</gene>
<proteinExistence type="predicted"/>
<dbReference type="EMBL" id="DQ112541">
    <property type="protein sequence ID" value="ABF48522.1"/>
    <property type="molecule type" value="Genomic_DNA"/>
</dbReference>
<dbReference type="Proteomes" id="UP000009022">
    <property type="component" value="Mitochondrion"/>
</dbReference>
<dbReference type="CTD" id="4126671"/>
<dbReference type="AlphaFoldDB" id="Q1AGW6"/>
<keyword evidence="2" id="KW-1185">Reference proteome</keyword>
<geneLocation type="mitochondrion" evidence="1"/>
<dbReference type="GeneID" id="4126671"/>
<dbReference type="RefSeq" id="YP_654094.1">
    <property type="nucleotide sequence ID" value="NC_008151.3"/>
</dbReference>
<keyword evidence="1" id="KW-0496">Mitochondrion</keyword>
<name>Q1AGW6_TRIAD</name>
<sequence>MRRPSHPFSIRQIRWILRRLRRRPPRPMGAFGAGSWLVGRFGGVPPTTLGRMRRLRRRAGQLLVNRRCPAPQKANYPHNDKNIIVKLNRTKAYLDITPDCKLLIAWETRVPRYPAPCGPKSSSQPLSKVLYVPQWPKLKKGIAINLFIVWLNCHAPPKKEYIGRMKRGPIESKPQ</sequence>
<protein>
    <submittedName>
        <fullName evidence="1">Uncharacterized protein</fullName>
    </submittedName>
</protein>
<reference evidence="1 2" key="1">
    <citation type="journal article" date="2006" name="Proc. Natl. Acad. Sci. U.S.A.">
        <title>Mitochondrial genome of Trichoplax adhaerens supports placozoa as the basal lower metazoan phylum.</title>
        <authorList>
            <person name="Dellaporta S.L."/>
            <person name="Xu A."/>
            <person name="Sagasser S."/>
            <person name="Jakob W."/>
            <person name="Moreno M.A."/>
            <person name="Buss L.W."/>
            <person name="Schierwater B."/>
        </authorList>
    </citation>
    <scope>NUCLEOTIDE SEQUENCE [LARGE SCALE GENOMIC DNA]</scope>
    <source>
        <strain evidence="2">Grell-BS-1999</strain>
    </source>
</reference>
<dbReference type="InParanoid" id="Q1AGW6"/>